<evidence type="ECO:0000313" key="1">
    <source>
        <dbReference type="EMBL" id="QBH98479.1"/>
    </source>
</evidence>
<sequence>MQNNDLLGNIPVISSLEGELIPTSSTDGGYVQGFRDGLSVGVTVGYGEAIAQIQNILPELIRQAIMNLPDVKTALSDGLRHGSPSCGKALVEIYRYGNQLK</sequence>
<dbReference type="OrthoDB" id="6898841at2"/>
<dbReference type="AlphaFoldDB" id="A0A411WQH7"/>
<name>A0A411WQH7_9GAMM</name>
<dbReference type="RefSeq" id="WP_130593405.1">
    <property type="nucleotide sequence ID" value="NZ_CP034752.1"/>
</dbReference>
<dbReference type="Proteomes" id="UP000293154">
    <property type="component" value="Chromosome"/>
</dbReference>
<protein>
    <submittedName>
        <fullName evidence="1">Uncharacterized protein</fullName>
    </submittedName>
</protein>
<proteinExistence type="predicted"/>
<dbReference type="EMBL" id="CP034752">
    <property type="protein sequence ID" value="QBH98479.1"/>
    <property type="molecule type" value="Genomic_DNA"/>
</dbReference>
<keyword evidence="2" id="KW-1185">Reference proteome</keyword>
<dbReference type="KEGG" id="prag:EKN56_20025"/>
<organism evidence="1 2">
    <name type="scientific">Limnobaculum zhutongyuii</name>
    <dbReference type="NCBI Taxonomy" id="2498113"/>
    <lineage>
        <taxon>Bacteria</taxon>
        <taxon>Pseudomonadati</taxon>
        <taxon>Pseudomonadota</taxon>
        <taxon>Gammaproteobacteria</taxon>
        <taxon>Enterobacterales</taxon>
        <taxon>Budviciaceae</taxon>
        <taxon>Limnobaculum</taxon>
    </lineage>
</organism>
<reference evidence="1 2" key="1">
    <citation type="submission" date="2019-03" db="EMBL/GenBank/DDBJ databases">
        <title>Pragia sp. nov. isolated from the gut tract of Carduelis flavirostris.</title>
        <authorList>
            <person name="Ge Y."/>
        </authorList>
    </citation>
    <scope>NUCLEOTIDE SEQUENCE [LARGE SCALE GENOMIC DNA]</scope>
    <source>
        <strain evidence="1 2">CF-458</strain>
    </source>
</reference>
<evidence type="ECO:0000313" key="2">
    <source>
        <dbReference type="Proteomes" id="UP000293154"/>
    </source>
</evidence>
<gene>
    <name evidence="1" type="ORF">EKN56_20025</name>
</gene>
<accession>A0A411WQH7</accession>